<keyword evidence="1" id="KW-1133">Transmembrane helix</keyword>
<keyword evidence="1" id="KW-0472">Membrane</keyword>
<proteinExistence type="predicted"/>
<name>A0A0L8H362_OCTBM</name>
<organism evidence="2">
    <name type="scientific">Octopus bimaculoides</name>
    <name type="common">California two-spotted octopus</name>
    <dbReference type="NCBI Taxonomy" id="37653"/>
    <lineage>
        <taxon>Eukaryota</taxon>
        <taxon>Metazoa</taxon>
        <taxon>Spiralia</taxon>
        <taxon>Lophotrochozoa</taxon>
        <taxon>Mollusca</taxon>
        <taxon>Cephalopoda</taxon>
        <taxon>Coleoidea</taxon>
        <taxon>Octopodiformes</taxon>
        <taxon>Octopoda</taxon>
        <taxon>Incirrata</taxon>
        <taxon>Octopodidae</taxon>
        <taxon>Octopus</taxon>
    </lineage>
</organism>
<gene>
    <name evidence="2" type="ORF">OCBIM_22023634mg</name>
</gene>
<reference evidence="2" key="1">
    <citation type="submission" date="2015-07" db="EMBL/GenBank/DDBJ databases">
        <title>MeaNS - Measles Nucleotide Surveillance Program.</title>
        <authorList>
            <person name="Tran T."/>
            <person name="Druce J."/>
        </authorList>
    </citation>
    <scope>NUCLEOTIDE SEQUENCE</scope>
    <source>
        <strain evidence="2">UCB-OBI-ISO-001</strain>
        <tissue evidence="2">Gonad</tissue>
    </source>
</reference>
<accession>A0A0L8H362</accession>
<protein>
    <submittedName>
        <fullName evidence="2">Uncharacterized protein</fullName>
    </submittedName>
</protein>
<sequence length="135" mass="14846">MTGLNAKELKTEILCTLPNLHLLSSHLVSPDLSHLPVLHQIVSPVSPPPMLTTSFSSLSLSIRVCNRSSSSLCYTFLSLSHLKETAPNYFYPIHSNFVLLYLAAITPLLLLPITPPLVIISSPTFTFVHLCYCPS</sequence>
<keyword evidence="1" id="KW-0812">Transmembrane</keyword>
<dbReference type="AlphaFoldDB" id="A0A0L8H362"/>
<feature type="transmembrane region" description="Helical" evidence="1">
    <location>
        <begin position="98"/>
        <end position="120"/>
    </location>
</feature>
<evidence type="ECO:0000256" key="1">
    <source>
        <dbReference type="SAM" id="Phobius"/>
    </source>
</evidence>
<evidence type="ECO:0000313" key="2">
    <source>
        <dbReference type="EMBL" id="KOF83529.1"/>
    </source>
</evidence>
<dbReference type="EMBL" id="KQ419448">
    <property type="protein sequence ID" value="KOF83529.1"/>
    <property type="molecule type" value="Genomic_DNA"/>
</dbReference>